<evidence type="ECO:0000313" key="2">
    <source>
        <dbReference type="EMBL" id="KAJ7080207.1"/>
    </source>
</evidence>
<organism evidence="2 3">
    <name type="scientific">Mycena belliarum</name>
    <dbReference type="NCBI Taxonomy" id="1033014"/>
    <lineage>
        <taxon>Eukaryota</taxon>
        <taxon>Fungi</taxon>
        <taxon>Dikarya</taxon>
        <taxon>Basidiomycota</taxon>
        <taxon>Agaricomycotina</taxon>
        <taxon>Agaricomycetes</taxon>
        <taxon>Agaricomycetidae</taxon>
        <taxon>Agaricales</taxon>
        <taxon>Marasmiineae</taxon>
        <taxon>Mycenaceae</taxon>
        <taxon>Mycena</taxon>
    </lineage>
</organism>
<reference evidence="2" key="1">
    <citation type="submission" date="2023-03" db="EMBL/GenBank/DDBJ databases">
        <title>Massive genome expansion in bonnet fungi (Mycena s.s.) driven by repeated elements and novel gene families across ecological guilds.</title>
        <authorList>
            <consortium name="Lawrence Berkeley National Laboratory"/>
            <person name="Harder C.B."/>
            <person name="Miyauchi S."/>
            <person name="Viragh M."/>
            <person name="Kuo A."/>
            <person name="Thoen E."/>
            <person name="Andreopoulos B."/>
            <person name="Lu D."/>
            <person name="Skrede I."/>
            <person name="Drula E."/>
            <person name="Henrissat B."/>
            <person name="Morin E."/>
            <person name="Kohler A."/>
            <person name="Barry K."/>
            <person name="LaButti K."/>
            <person name="Morin E."/>
            <person name="Salamov A."/>
            <person name="Lipzen A."/>
            <person name="Mereny Z."/>
            <person name="Hegedus B."/>
            <person name="Baldrian P."/>
            <person name="Stursova M."/>
            <person name="Weitz H."/>
            <person name="Taylor A."/>
            <person name="Grigoriev I.V."/>
            <person name="Nagy L.G."/>
            <person name="Martin F."/>
            <person name="Kauserud H."/>
        </authorList>
    </citation>
    <scope>NUCLEOTIDE SEQUENCE</scope>
    <source>
        <strain evidence="2">CBHHK173m</strain>
    </source>
</reference>
<evidence type="ECO:0000256" key="1">
    <source>
        <dbReference type="SAM" id="MobiDB-lite"/>
    </source>
</evidence>
<protein>
    <submittedName>
        <fullName evidence="2">Uncharacterized protein</fullName>
    </submittedName>
</protein>
<evidence type="ECO:0000313" key="3">
    <source>
        <dbReference type="Proteomes" id="UP001222325"/>
    </source>
</evidence>
<dbReference type="AlphaFoldDB" id="A0AAD6TXY4"/>
<feature type="region of interest" description="Disordered" evidence="1">
    <location>
        <begin position="1"/>
        <end position="20"/>
    </location>
</feature>
<accession>A0AAD6TXY4</accession>
<name>A0AAD6TXY4_9AGAR</name>
<keyword evidence="3" id="KW-1185">Reference proteome</keyword>
<dbReference type="Proteomes" id="UP001222325">
    <property type="component" value="Unassembled WGS sequence"/>
</dbReference>
<dbReference type="EMBL" id="JARJCN010000056">
    <property type="protein sequence ID" value="KAJ7080207.1"/>
    <property type="molecule type" value="Genomic_DNA"/>
</dbReference>
<gene>
    <name evidence="2" type="ORF">B0H15DRAFT_953698</name>
</gene>
<feature type="compositionally biased region" description="Polar residues" evidence="1">
    <location>
        <begin position="1"/>
        <end position="17"/>
    </location>
</feature>
<sequence length="234" mass="25344">MSSESQDSIPGNIATASSDEETELSMQDLVSARDSLLLFCPPELVYLILDLAEYWACAIYTRSDEDAPVEVSASSAPSYNAALVYLNTGPILAAENDDSVRLKVVRVAFTTVSHDQGWCSDNIAGTYFGHTWFEAAILRAQRGTVSEEVPGPEGRTRWPVQRNFTASTEFREHSVVWNAGATAPQGSTTGGGDGAGFIEQLAPNDRISVVARALYPGWRNIVRRVTVSVHFGLA</sequence>
<comment type="caution">
    <text evidence="2">The sequence shown here is derived from an EMBL/GenBank/DDBJ whole genome shotgun (WGS) entry which is preliminary data.</text>
</comment>
<proteinExistence type="predicted"/>